<keyword evidence="2" id="KW-1003">Cell membrane</keyword>
<dbReference type="HOGENOM" id="CLU_087840_1_2_2"/>
<reference evidence="7 8" key="1">
    <citation type="journal article" date="2011" name="PLoS ONE">
        <title>The complete genome sequence of Thermoproteus tenax: a physiologically versatile member of the Crenarchaeota.</title>
        <authorList>
            <person name="Siebers B."/>
            <person name="Zaparty M."/>
            <person name="Raddatz G."/>
            <person name="Tjaden B."/>
            <person name="Albers S.V."/>
            <person name="Bell S.D."/>
            <person name="Blombach F."/>
            <person name="Kletzin A."/>
            <person name="Kyrpides N."/>
            <person name="Lanz C."/>
            <person name="Plagens A."/>
            <person name="Rampp M."/>
            <person name="Rosinus A."/>
            <person name="von Jan M."/>
            <person name="Makarova K.S."/>
            <person name="Klenk H.P."/>
            <person name="Schuster S.C."/>
            <person name="Hensel R."/>
        </authorList>
    </citation>
    <scope>NUCLEOTIDE SEQUENCE [LARGE SCALE GENOMIC DNA]</scope>
    <source>
        <strain evidence="8">ATCC 35583 / DSM 2078 / JCM 9277 / NBRC 100435 / Kra 1</strain>
    </source>
</reference>
<keyword evidence="3 6" id="KW-0812">Transmembrane</keyword>
<dbReference type="OrthoDB" id="121309at2157"/>
<dbReference type="STRING" id="768679.TTX_2054"/>
<feature type="transmembrane region" description="Helical" evidence="6">
    <location>
        <begin position="72"/>
        <end position="92"/>
    </location>
</feature>
<name>G4RM72_THETK</name>
<dbReference type="PANTHER" id="PTHR38825">
    <property type="entry name" value="LYSINE EXPORTER PROTEIN (LYSE/YGGA)"/>
    <property type="match status" value="1"/>
</dbReference>
<dbReference type="InterPro" id="IPR001123">
    <property type="entry name" value="LeuE-type"/>
</dbReference>
<feature type="transmembrane region" description="Helical" evidence="6">
    <location>
        <begin position="175"/>
        <end position="202"/>
    </location>
</feature>
<evidence type="ECO:0000313" key="8">
    <source>
        <dbReference type="Proteomes" id="UP000002654"/>
    </source>
</evidence>
<evidence type="ECO:0000256" key="2">
    <source>
        <dbReference type="ARBA" id="ARBA00022475"/>
    </source>
</evidence>
<organism evidence="7 8">
    <name type="scientific">Thermoproteus tenax (strain ATCC 35583 / DSM 2078 / JCM 9277 / NBRC 100435 / Kra 1)</name>
    <dbReference type="NCBI Taxonomy" id="768679"/>
    <lineage>
        <taxon>Archaea</taxon>
        <taxon>Thermoproteota</taxon>
        <taxon>Thermoprotei</taxon>
        <taxon>Thermoproteales</taxon>
        <taxon>Thermoproteaceae</taxon>
        <taxon>Thermoproteus</taxon>
    </lineage>
</organism>
<sequence length="204" mass="22124">MSWPAQLAAGLLLGYSLAVPPGPMNALIAAWSLRGLRHGVAVGAGAMTADFLFMLMTVGLYDFLLATVNSRYIALLYLVGAAFLIYIAWRIAISRPPQTSNEVKQERALKGYLLGLTLGLGNPYQLGWWLTVGLSSINSFGIFWALGLFAAIATWIVSFPAAVRAGWRINSGATWLIIKTFSTVTLASFGVYFIYLAISVLFHV</sequence>
<keyword evidence="8" id="KW-1185">Reference proteome</keyword>
<keyword evidence="4 6" id="KW-1133">Transmembrane helix</keyword>
<evidence type="ECO:0000256" key="4">
    <source>
        <dbReference type="ARBA" id="ARBA00022989"/>
    </source>
</evidence>
<dbReference type="EMBL" id="FN869859">
    <property type="protein sequence ID" value="CCC82667.1"/>
    <property type="molecule type" value="Genomic_DNA"/>
</dbReference>
<evidence type="ECO:0000313" key="7">
    <source>
        <dbReference type="EMBL" id="CCC82667.1"/>
    </source>
</evidence>
<dbReference type="GO" id="GO:0005886">
    <property type="term" value="C:plasma membrane"/>
    <property type="evidence" value="ECO:0007669"/>
    <property type="project" value="UniProtKB-SubCell"/>
</dbReference>
<dbReference type="RefSeq" id="WP_014127920.1">
    <property type="nucleotide sequence ID" value="NC_016070.1"/>
</dbReference>
<gene>
    <name evidence="7" type="ordered locus">TTX_2054</name>
</gene>
<keyword evidence="5 6" id="KW-0472">Membrane</keyword>
<dbReference type="eggNOG" id="arCOG01947">
    <property type="taxonomic scope" value="Archaea"/>
</dbReference>
<dbReference type="Pfam" id="PF01810">
    <property type="entry name" value="LysE"/>
    <property type="match status" value="1"/>
</dbReference>
<dbReference type="KEGG" id="ttn:TTX_2054"/>
<feature type="transmembrane region" description="Helical" evidence="6">
    <location>
        <begin position="42"/>
        <end position="65"/>
    </location>
</feature>
<accession>G4RM72</accession>
<dbReference type="PANTHER" id="PTHR38825:SF2">
    <property type="entry name" value="LYSINE TRANSPORTER LYSE"/>
    <property type="match status" value="1"/>
</dbReference>
<dbReference type="AlphaFoldDB" id="G4RM72"/>
<evidence type="ECO:0000256" key="3">
    <source>
        <dbReference type="ARBA" id="ARBA00022692"/>
    </source>
</evidence>
<dbReference type="PATRIC" id="fig|768679.9.peg.2079"/>
<evidence type="ECO:0000256" key="1">
    <source>
        <dbReference type="ARBA" id="ARBA00004651"/>
    </source>
</evidence>
<dbReference type="PaxDb" id="768679-TTX_2054"/>
<evidence type="ECO:0000256" key="5">
    <source>
        <dbReference type="ARBA" id="ARBA00023136"/>
    </source>
</evidence>
<feature type="transmembrane region" description="Helical" evidence="6">
    <location>
        <begin position="142"/>
        <end position="163"/>
    </location>
</feature>
<dbReference type="GO" id="GO:0006865">
    <property type="term" value="P:amino acid transport"/>
    <property type="evidence" value="ECO:0007669"/>
    <property type="project" value="InterPro"/>
</dbReference>
<dbReference type="Proteomes" id="UP000002654">
    <property type="component" value="Chromosome"/>
</dbReference>
<protein>
    <submittedName>
        <fullName evidence="7">Threonine efflux protein</fullName>
    </submittedName>
</protein>
<proteinExistence type="predicted"/>
<evidence type="ECO:0000256" key="6">
    <source>
        <dbReference type="SAM" id="Phobius"/>
    </source>
</evidence>
<dbReference type="GeneID" id="11262943"/>
<comment type="subcellular location">
    <subcellularLocation>
        <location evidence="1">Cell membrane</location>
        <topology evidence="1">Multi-pass membrane protein</topology>
    </subcellularLocation>
</comment>
<feature type="transmembrane region" description="Helical" evidence="6">
    <location>
        <begin position="112"/>
        <end position="130"/>
    </location>
</feature>